<evidence type="ECO:0000256" key="14">
    <source>
        <dbReference type="ARBA" id="ARBA00048070"/>
    </source>
</evidence>
<keyword evidence="12" id="KW-0460">Magnesium</keyword>
<comment type="cofactor">
    <cofactor evidence="1">
        <name>Mg(2+)</name>
        <dbReference type="ChEBI" id="CHEBI:18420"/>
    </cofactor>
</comment>
<dbReference type="SUPFAM" id="SSF53784">
    <property type="entry name" value="Phosphofructokinase"/>
    <property type="match status" value="1"/>
</dbReference>
<dbReference type="Pfam" id="PF00365">
    <property type="entry name" value="PFK"/>
    <property type="match status" value="1"/>
</dbReference>
<evidence type="ECO:0000313" key="16">
    <source>
        <dbReference type="EMBL" id="GAH39328.1"/>
    </source>
</evidence>
<dbReference type="PRINTS" id="PR00476">
    <property type="entry name" value="PHFRCTKINASE"/>
</dbReference>
<feature type="domain" description="Phosphofructokinase" evidence="15">
    <location>
        <begin position="1"/>
        <end position="110"/>
    </location>
</feature>
<dbReference type="UniPathway" id="UPA00109">
    <property type="reaction ID" value="UER00182"/>
</dbReference>
<comment type="pathway">
    <text evidence="3">Carbohydrate degradation; glycolysis; D-glyceraldehyde 3-phosphate and glycerone phosphate from D-glucose: step 3/4.</text>
</comment>
<dbReference type="PROSITE" id="PS00433">
    <property type="entry name" value="PHOSPHOFRUCTOKINASE"/>
    <property type="match status" value="1"/>
</dbReference>
<keyword evidence="10" id="KW-0418">Kinase</keyword>
<dbReference type="GO" id="GO:0030388">
    <property type="term" value="P:fructose 1,6-bisphosphate metabolic process"/>
    <property type="evidence" value="ECO:0007669"/>
    <property type="project" value="TreeGrafter"/>
</dbReference>
<accession>X1H222</accession>
<evidence type="ECO:0000256" key="7">
    <source>
        <dbReference type="ARBA" id="ARBA00022679"/>
    </source>
</evidence>
<dbReference type="EC" id="2.7.1.11" evidence="4"/>
<keyword evidence="8" id="KW-0479">Metal-binding</keyword>
<organism evidence="16">
    <name type="scientific">marine sediment metagenome</name>
    <dbReference type="NCBI Taxonomy" id="412755"/>
    <lineage>
        <taxon>unclassified sequences</taxon>
        <taxon>metagenomes</taxon>
        <taxon>ecological metagenomes</taxon>
    </lineage>
</organism>
<feature type="non-terminal residue" evidence="16">
    <location>
        <position position="153"/>
    </location>
</feature>
<evidence type="ECO:0000256" key="8">
    <source>
        <dbReference type="ARBA" id="ARBA00022723"/>
    </source>
</evidence>
<evidence type="ECO:0000256" key="4">
    <source>
        <dbReference type="ARBA" id="ARBA00012055"/>
    </source>
</evidence>
<name>X1H222_9ZZZZ</name>
<comment type="catalytic activity">
    <reaction evidence="14">
        <text>beta-D-fructose 6-phosphate + ATP = beta-D-fructose 1,6-bisphosphate + ADP + H(+)</text>
        <dbReference type="Rhea" id="RHEA:16109"/>
        <dbReference type="ChEBI" id="CHEBI:15378"/>
        <dbReference type="ChEBI" id="CHEBI:30616"/>
        <dbReference type="ChEBI" id="CHEBI:32966"/>
        <dbReference type="ChEBI" id="CHEBI:57634"/>
        <dbReference type="ChEBI" id="CHEBI:456216"/>
        <dbReference type="EC" id="2.7.1.11"/>
    </reaction>
</comment>
<dbReference type="AlphaFoldDB" id="X1H222"/>
<keyword evidence="11" id="KW-0067">ATP-binding</keyword>
<evidence type="ECO:0000256" key="5">
    <source>
        <dbReference type="ARBA" id="ARBA00022490"/>
    </source>
</evidence>
<evidence type="ECO:0000256" key="12">
    <source>
        <dbReference type="ARBA" id="ARBA00022842"/>
    </source>
</evidence>
<dbReference type="GO" id="GO:0006002">
    <property type="term" value="P:fructose 6-phosphate metabolic process"/>
    <property type="evidence" value="ECO:0007669"/>
    <property type="project" value="InterPro"/>
</dbReference>
<dbReference type="GO" id="GO:0061621">
    <property type="term" value="P:canonical glycolysis"/>
    <property type="evidence" value="ECO:0007669"/>
    <property type="project" value="TreeGrafter"/>
</dbReference>
<evidence type="ECO:0000256" key="13">
    <source>
        <dbReference type="ARBA" id="ARBA00023152"/>
    </source>
</evidence>
<dbReference type="InterPro" id="IPR022953">
    <property type="entry name" value="ATP_PFK"/>
</dbReference>
<keyword evidence="13" id="KW-0324">Glycolysis</keyword>
<reference evidence="16" key="1">
    <citation type="journal article" date="2014" name="Front. Microbiol.">
        <title>High frequency of phylogenetically diverse reductive dehalogenase-homologous genes in deep subseafloor sedimentary metagenomes.</title>
        <authorList>
            <person name="Kawai M."/>
            <person name="Futagami T."/>
            <person name="Toyoda A."/>
            <person name="Takaki Y."/>
            <person name="Nishi S."/>
            <person name="Hori S."/>
            <person name="Arai W."/>
            <person name="Tsubouchi T."/>
            <person name="Morono Y."/>
            <person name="Uchiyama I."/>
            <person name="Ito T."/>
            <person name="Fujiyama A."/>
            <person name="Inagaki F."/>
            <person name="Takami H."/>
        </authorList>
    </citation>
    <scope>NUCLEOTIDE SEQUENCE</scope>
    <source>
        <strain evidence="16">Expedition CK06-06</strain>
    </source>
</reference>
<dbReference type="Gene3D" id="3.40.50.460">
    <property type="entry name" value="Phosphofructokinase domain"/>
    <property type="match status" value="1"/>
</dbReference>
<proteinExistence type="predicted"/>
<dbReference type="InterPro" id="IPR035966">
    <property type="entry name" value="PKF_sf"/>
</dbReference>
<evidence type="ECO:0000256" key="9">
    <source>
        <dbReference type="ARBA" id="ARBA00022741"/>
    </source>
</evidence>
<dbReference type="GO" id="GO:0070095">
    <property type="term" value="F:fructose-6-phosphate binding"/>
    <property type="evidence" value="ECO:0007669"/>
    <property type="project" value="TreeGrafter"/>
</dbReference>
<dbReference type="PANTHER" id="PTHR13697">
    <property type="entry name" value="PHOSPHOFRUCTOKINASE"/>
    <property type="match status" value="1"/>
</dbReference>
<evidence type="ECO:0000256" key="3">
    <source>
        <dbReference type="ARBA" id="ARBA00004679"/>
    </source>
</evidence>
<protein>
    <recommendedName>
        <fullName evidence="4">6-phosphofructokinase</fullName>
        <ecNumber evidence="4">2.7.1.11</ecNumber>
    </recommendedName>
</protein>
<comment type="subcellular location">
    <subcellularLocation>
        <location evidence="2">Cytoplasm</location>
    </subcellularLocation>
</comment>
<keyword evidence="7" id="KW-0808">Transferase</keyword>
<dbReference type="GO" id="GO:0042802">
    <property type="term" value="F:identical protein binding"/>
    <property type="evidence" value="ECO:0007669"/>
    <property type="project" value="TreeGrafter"/>
</dbReference>
<keyword evidence="6" id="KW-0021">Allosteric enzyme</keyword>
<dbReference type="GO" id="GO:0046872">
    <property type="term" value="F:metal ion binding"/>
    <property type="evidence" value="ECO:0007669"/>
    <property type="project" value="UniProtKB-KW"/>
</dbReference>
<evidence type="ECO:0000256" key="11">
    <source>
        <dbReference type="ARBA" id="ARBA00022840"/>
    </source>
</evidence>
<dbReference type="GO" id="GO:0003872">
    <property type="term" value="F:6-phosphofructokinase activity"/>
    <property type="evidence" value="ECO:0007669"/>
    <property type="project" value="UniProtKB-EC"/>
</dbReference>
<gene>
    <name evidence="16" type="ORF">S03H2_20717</name>
</gene>
<evidence type="ECO:0000256" key="1">
    <source>
        <dbReference type="ARBA" id="ARBA00001946"/>
    </source>
</evidence>
<evidence type="ECO:0000256" key="6">
    <source>
        <dbReference type="ARBA" id="ARBA00022533"/>
    </source>
</evidence>
<evidence type="ECO:0000256" key="10">
    <source>
        <dbReference type="ARBA" id="ARBA00022777"/>
    </source>
</evidence>
<dbReference type="InterPro" id="IPR000023">
    <property type="entry name" value="Phosphofructokinase_dom"/>
</dbReference>
<dbReference type="GO" id="GO:0048029">
    <property type="term" value="F:monosaccharide binding"/>
    <property type="evidence" value="ECO:0007669"/>
    <property type="project" value="TreeGrafter"/>
</dbReference>
<dbReference type="EMBL" id="BARU01010949">
    <property type="protein sequence ID" value="GAH39328.1"/>
    <property type="molecule type" value="Genomic_DNA"/>
</dbReference>
<comment type="caution">
    <text evidence="16">The sequence shown here is derived from an EMBL/GenBank/DDBJ whole genome shotgun (WGS) entry which is preliminary data.</text>
</comment>
<dbReference type="GO" id="GO:0016208">
    <property type="term" value="F:AMP binding"/>
    <property type="evidence" value="ECO:0007669"/>
    <property type="project" value="TreeGrafter"/>
</dbReference>
<dbReference type="InterPro" id="IPR015912">
    <property type="entry name" value="Phosphofructokinase_CS"/>
</dbReference>
<evidence type="ECO:0000259" key="15">
    <source>
        <dbReference type="Pfam" id="PF00365"/>
    </source>
</evidence>
<evidence type="ECO:0000256" key="2">
    <source>
        <dbReference type="ARBA" id="ARBA00004496"/>
    </source>
</evidence>
<sequence>MGAEAGFIALRSGIATGAEAIMIPELKNQTQNLKKVLEEGFKRKKSSNIIIVAEGDEEGGAFKIAEKVKTDFKDYSVRVTVLGHIQRGGSPTVFDRVTASRLGYAAVEALLDDQKSVMVGLQNGEVVLVPFRKAVKLNKDVNRQLLEIADILS</sequence>
<dbReference type="GO" id="GO:0005524">
    <property type="term" value="F:ATP binding"/>
    <property type="evidence" value="ECO:0007669"/>
    <property type="project" value="UniProtKB-KW"/>
</dbReference>
<keyword evidence="5" id="KW-0963">Cytoplasm</keyword>
<keyword evidence="9" id="KW-0547">Nucleotide-binding</keyword>
<dbReference type="GO" id="GO:0005945">
    <property type="term" value="C:6-phosphofructokinase complex"/>
    <property type="evidence" value="ECO:0007669"/>
    <property type="project" value="TreeGrafter"/>
</dbReference>
<dbReference type="PANTHER" id="PTHR13697:SF4">
    <property type="entry name" value="ATP-DEPENDENT 6-PHOSPHOFRUCTOKINASE"/>
    <property type="match status" value="1"/>
</dbReference>